<organism evidence="3">
    <name type="scientific">Echinostoma caproni</name>
    <dbReference type="NCBI Taxonomy" id="27848"/>
    <lineage>
        <taxon>Eukaryota</taxon>
        <taxon>Metazoa</taxon>
        <taxon>Spiralia</taxon>
        <taxon>Lophotrochozoa</taxon>
        <taxon>Platyhelminthes</taxon>
        <taxon>Trematoda</taxon>
        <taxon>Digenea</taxon>
        <taxon>Plagiorchiida</taxon>
        <taxon>Echinostomata</taxon>
        <taxon>Echinostomatoidea</taxon>
        <taxon>Echinostomatidae</taxon>
        <taxon>Echinostoma</taxon>
    </lineage>
</organism>
<sequence>MQRVGYCTAHGQCFQLGKLRNKTGCMVGKKQKQIILEPGMPSTMWINFHALISQNSAFGQKSWIYGDVPKSVRRYSIDTGQKPDTVDEEDRVAFVNSDGQITRTNTNVGHHPVTCHLWSNAGDGAVVRHEKFVFDPLLSARKSIANSNKTSGCFLDYLQSTMITCALK</sequence>
<evidence type="ECO:0000313" key="1">
    <source>
        <dbReference type="EMBL" id="VDP84730.1"/>
    </source>
</evidence>
<protein>
    <submittedName>
        <fullName evidence="3">Rieske domain-containing protein</fullName>
    </submittedName>
</protein>
<proteinExistence type="predicted"/>
<dbReference type="AlphaFoldDB" id="A0A183AQ45"/>
<evidence type="ECO:0000313" key="2">
    <source>
        <dbReference type="Proteomes" id="UP000272942"/>
    </source>
</evidence>
<reference evidence="3" key="1">
    <citation type="submission" date="2016-06" db="UniProtKB">
        <authorList>
            <consortium name="WormBaseParasite"/>
        </authorList>
    </citation>
    <scope>IDENTIFICATION</scope>
</reference>
<dbReference type="WBParaSite" id="ECPE_0000910801-mRNA-1">
    <property type="protein sequence ID" value="ECPE_0000910801-mRNA-1"/>
    <property type="gene ID" value="ECPE_0000910801"/>
</dbReference>
<accession>A0A183AQ45</accession>
<dbReference type="EMBL" id="UZAN01046886">
    <property type="protein sequence ID" value="VDP84730.1"/>
    <property type="molecule type" value="Genomic_DNA"/>
</dbReference>
<dbReference type="Proteomes" id="UP000272942">
    <property type="component" value="Unassembled WGS sequence"/>
</dbReference>
<reference evidence="1 2" key="2">
    <citation type="submission" date="2018-11" db="EMBL/GenBank/DDBJ databases">
        <authorList>
            <consortium name="Pathogen Informatics"/>
        </authorList>
    </citation>
    <scope>NUCLEOTIDE SEQUENCE [LARGE SCALE GENOMIC DNA]</scope>
    <source>
        <strain evidence="1 2">Egypt</strain>
    </source>
</reference>
<keyword evidence="2" id="KW-1185">Reference proteome</keyword>
<gene>
    <name evidence="1" type="ORF">ECPE_LOCUS9080</name>
</gene>
<name>A0A183AQ45_9TREM</name>
<evidence type="ECO:0000313" key="3">
    <source>
        <dbReference type="WBParaSite" id="ECPE_0000910801-mRNA-1"/>
    </source>
</evidence>